<comment type="caution">
    <text evidence="1">The sequence shown here is derived from an EMBL/GenBank/DDBJ whole genome shotgun (WGS) entry which is preliminary data.</text>
</comment>
<keyword evidence="2" id="KW-1185">Reference proteome</keyword>
<protein>
    <submittedName>
        <fullName evidence="1">Septin like spn2</fullName>
    </submittedName>
</protein>
<proteinExistence type="predicted"/>
<evidence type="ECO:0000313" key="2">
    <source>
        <dbReference type="Proteomes" id="UP000037035"/>
    </source>
</evidence>
<dbReference type="OrthoDB" id="3252794at2759"/>
<accession>A0A0L6V7L9</accession>
<reference evidence="1 2" key="1">
    <citation type="submission" date="2015-08" db="EMBL/GenBank/DDBJ databases">
        <title>Next Generation Sequencing and Analysis of the Genome of Puccinia sorghi L Schw, the Causal Agent of Maize Common Rust.</title>
        <authorList>
            <person name="Rochi L."/>
            <person name="Burguener G."/>
            <person name="Darino M."/>
            <person name="Turjanski A."/>
            <person name="Kreff E."/>
            <person name="Dieguez M.J."/>
            <person name="Sacco F."/>
        </authorList>
    </citation>
    <scope>NUCLEOTIDE SEQUENCE [LARGE SCALE GENOMIC DNA]</scope>
    <source>
        <strain evidence="1 2">RO10H11247</strain>
    </source>
</reference>
<name>A0A0L6V7L9_9BASI</name>
<gene>
    <name evidence="1" type="ORF">VP01_2387g2</name>
</gene>
<dbReference type="Proteomes" id="UP000037035">
    <property type="component" value="Unassembled WGS sequence"/>
</dbReference>
<dbReference type="VEuPathDB" id="FungiDB:VP01_2387g2"/>
<dbReference type="EMBL" id="LAVV01007266">
    <property type="protein sequence ID" value="KNZ56517.1"/>
    <property type="molecule type" value="Genomic_DNA"/>
</dbReference>
<sequence>MDKKVDDRLMRIYSQVQNLTIEQGEAFKLRVGDICLLHLKIQDELHYHNIWLYPFDNEDLDSEEMQFKEAIGSSFTDSIVGSEQNIIVDGKPVWGGNNRWINDPC</sequence>
<dbReference type="InterPro" id="IPR027417">
    <property type="entry name" value="P-loop_NTPase"/>
</dbReference>
<evidence type="ECO:0000313" key="1">
    <source>
        <dbReference type="EMBL" id="KNZ56517.1"/>
    </source>
</evidence>
<dbReference type="AlphaFoldDB" id="A0A0L6V7L9"/>
<dbReference type="STRING" id="27349.A0A0L6V7L9"/>
<dbReference type="Gene3D" id="3.40.50.300">
    <property type="entry name" value="P-loop containing nucleotide triphosphate hydrolases"/>
    <property type="match status" value="1"/>
</dbReference>
<organism evidence="1 2">
    <name type="scientific">Puccinia sorghi</name>
    <dbReference type="NCBI Taxonomy" id="27349"/>
    <lineage>
        <taxon>Eukaryota</taxon>
        <taxon>Fungi</taxon>
        <taxon>Dikarya</taxon>
        <taxon>Basidiomycota</taxon>
        <taxon>Pucciniomycotina</taxon>
        <taxon>Pucciniomycetes</taxon>
        <taxon>Pucciniales</taxon>
        <taxon>Pucciniaceae</taxon>
        <taxon>Puccinia</taxon>
    </lineage>
</organism>